<organism evidence="2 3">
    <name type="scientific">Cellulomonas phragmiteti</name>
    <dbReference type="NCBI Taxonomy" id="478780"/>
    <lineage>
        <taxon>Bacteria</taxon>
        <taxon>Bacillati</taxon>
        <taxon>Actinomycetota</taxon>
        <taxon>Actinomycetes</taxon>
        <taxon>Micrococcales</taxon>
        <taxon>Cellulomonadaceae</taxon>
        <taxon>Cellulomonas</taxon>
    </lineage>
</organism>
<gene>
    <name evidence="2" type="ORF">Cph01nite_23680</name>
</gene>
<keyword evidence="2" id="KW-0489">Methyltransferase</keyword>
<proteinExistence type="predicted"/>
<evidence type="ECO:0000313" key="3">
    <source>
        <dbReference type="Proteomes" id="UP000614741"/>
    </source>
</evidence>
<dbReference type="PANTHER" id="PTHR45036">
    <property type="entry name" value="METHYLTRANSFERASE LIKE 7B"/>
    <property type="match status" value="1"/>
</dbReference>
<dbReference type="SUPFAM" id="SSF53335">
    <property type="entry name" value="S-adenosyl-L-methionine-dependent methyltransferases"/>
    <property type="match status" value="1"/>
</dbReference>
<dbReference type="InterPro" id="IPR052356">
    <property type="entry name" value="Thiol_S-MT"/>
</dbReference>
<dbReference type="InterPro" id="IPR013216">
    <property type="entry name" value="Methyltransf_11"/>
</dbReference>
<dbReference type="Pfam" id="PF08241">
    <property type="entry name" value="Methyltransf_11"/>
    <property type="match status" value="1"/>
</dbReference>
<dbReference type="InterPro" id="IPR029063">
    <property type="entry name" value="SAM-dependent_MTases_sf"/>
</dbReference>
<protein>
    <submittedName>
        <fullName evidence="2">Methyltransferase type 11</fullName>
    </submittedName>
</protein>
<reference evidence="2 3" key="1">
    <citation type="submission" date="2021-01" db="EMBL/GenBank/DDBJ databases">
        <title>Whole genome shotgun sequence of Cellulomonas phragmiteti NBRC 110785.</title>
        <authorList>
            <person name="Komaki H."/>
            <person name="Tamura T."/>
        </authorList>
    </citation>
    <scope>NUCLEOTIDE SEQUENCE [LARGE SCALE GENOMIC DNA]</scope>
    <source>
        <strain evidence="2 3">NBRC 110785</strain>
    </source>
</reference>
<dbReference type="PANTHER" id="PTHR45036:SF1">
    <property type="entry name" value="METHYLTRANSFERASE LIKE 7A"/>
    <property type="match status" value="1"/>
</dbReference>
<dbReference type="GO" id="GO:0032259">
    <property type="term" value="P:methylation"/>
    <property type="evidence" value="ECO:0007669"/>
    <property type="project" value="UniProtKB-KW"/>
</dbReference>
<evidence type="ECO:0000259" key="1">
    <source>
        <dbReference type="Pfam" id="PF08241"/>
    </source>
</evidence>
<feature type="domain" description="Methyltransferase type 11" evidence="1">
    <location>
        <begin position="63"/>
        <end position="157"/>
    </location>
</feature>
<evidence type="ECO:0000313" key="2">
    <source>
        <dbReference type="EMBL" id="GIG40606.1"/>
    </source>
</evidence>
<name>A0ABQ4DMM6_9CELL</name>
<dbReference type="GO" id="GO:0008168">
    <property type="term" value="F:methyltransferase activity"/>
    <property type="evidence" value="ECO:0007669"/>
    <property type="project" value="UniProtKB-KW"/>
</dbReference>
<keyword evidence="3" id="KW-1185">Reference proteome</keyword>
<keyword evidence="2" id="KW-0808">Transferase</keyword>
<dbReference type="Gene3D" id="3.40.50.150">
    <property type="entry name" value="Vaccinia Virus protein VP39"/>
    <property type="match status" value="1"/>
</dbReference>
<comment type="caution">
    <text evidence="2">The sequence shown here is derived from an EMBL/GenBank/DDBJ whole genome shotgun (WGS) entry which is preliminary data.</text>
</comment>
<dbReference type="Proteomes" id="UP000614741">
    <property type="component" value="Unassembled WGS sequence"/>
</dbReference>
<dbReference type="EMBL" id="BONP01000013">
    <property type="protein sequence ID" value="GIG40606.1"/>
    <property type="molecule type" value="Genomic_DNA"/>
</dbReference>
<sequence>MAGWGWGWEPALDTGAASPEVVVVPRRRPVFARVYHRMAPSMDEQGAAEHRRRLLAGLTGDVVEVGAGAGANFGHYPDGVGTVLALEPEPYLRARAAERAAGVRADVRVVDATAERIPVADASVDVVVASLVLCSVADQAVALREMSRVLRAGGRLRFYEHVAATAGRLRTVQRLADATVWPFFLGGCHTGRDTLGAIRAAGFVVDDADRFDFPAGVASPAAPHVLGSATRP</sequence>
<accession>A0ABQ4DMM6</accession>